<protein>
    <submittedName>
        <fullName evidence="1">Uncharacterized protein</fullName>
    </submittedName>
</protein>
<gene>
    <name evidence="1" type="ORF">Tci_843561</name>
</gene>
<organism evidence="1">
    <name type="scientific">Tanacetum cinerariifolium</name>
    <name type="common">Dalmatian daisy</name>
    <name type="synonym">Chrysanthemum cinerariifolium</name>
    <dbReference type="NCBI Taxonomy" id="118510"/>
    <lineage>
        <taxon>Eukaryota</taxon>
        <taxon>Viridiplantae</taxon>
        <taxon>Streptophyta</taxon>
        <taxon>Embryophyta</taxon>
        <taxon>Tracheophyta</taxon>
        <taxon>Spermatophyta</taxon>
        <taxon>Magnoliopsida</taxon>
        <taxon>eudicotyledons</taxon>
        <taxon>Gunneridae</taxon>
        <taxon>Pentapetalae</taxon>
        <taxon>asterids</taxon>
        <taxon>campanulids</taxon>
        <taxon>Asterales</taxon>
        <taxon>Asteraceae</taxon>
        <taxon>Asteroideae</taxon>
        <taxon>Anthemideae</taxon>
        <taxon>Anthemidinae</taxon>
        <taxon>Tanacetum</taxon>
    </lineage>
</organism>
<sequence>EEGRWAAIVAGGNAPPVFETAKHDLDAAAAPVAALVVSDRLVARSPARDAGLDALGMEGRCRAGVVADLSGRHEETQGAAVRIGDGMELGVHAAFGRVDHDRLRLSADRSQTLHHPREHARLAPTLPAVVERLVGPVGAGCIAPAQAVAVDEHDAAQHPPVINPRLAVALGKERP</sequence>
<dbReference type="EMBL" id="BKCJ011033996">
    <property type="protein sequence ID" value="GFC71591.1"/>
    <property type="molecule type" value="Genomic_DNA"/>
</dbReference>
<feature type="non-terminal residue" evidence="1">
    <location>
        <position position="1"/>
    </location>
</feature>
<evidence type="ECO:0000313" key="1">
    <source>
        <dbReference type="EMBL" id="GFC71591.1"/>
    </source>
</evidence>
<comment type="caution">
    <text evidence="1">The sequence shown here is derived from an EMBL/GenBank/DDBJ whole genome shotgun (WGS) entry which is preliminary data.</text>
</comment>
<accession>A0A699QR88</accession>
<name>A0A699QR88_TANCI</name>
<reference evidence="1" key="1">
    <citation type="journal article" date="2019" name="Sci. Rep.">
        <title>Draft genome of Tanacetum cinerariifolium, the natural source of mosquito coil.</title>
        <authorList>
            <person name="Yamashiro T."/>
            <person name="Shiraishi A."/>
            <person name="Satake H."/>
            <person name="Nakayama K."/>
        </authorList>
    </citation>
    <scope>NUCLEOTIDE SEQUENCE</scope>
</reference>
<proteinExistence type="predicted"/>
<dbReference type="AlphaFoldDB" id="A0A699QR88"/>